<evidence type="ECO:0000256" key="2">
    <source>
        <dbReference type="ARBA" id="ARBA00007365"/>
    </source>
</evidence>
<dbReference type="PANTHER" id="PTHR45625:SF6">
    <property type="entry name" value="SPLICEOSOME-ASSOCIATED PROTEIN CWC27 HOMOLOG"/>
    <property type="match status" value="1"/>
</dbReference>
<comment type="subcellular location">
    <subcellularLocation>
        <location evidence="1">Nucleus</location>
    </subcellularLocation>
</comment>
<dbReference type="GO" id="GO:0003755">
    <property type="term" value="F:peptidyl-prolyl cis-trans isomerase activity"/>
    <property type="evidence" value="ECO:0007669"/>
    <property type="project" value="UniProtKB-UniRule"/>
</dbReference>
<dbReference type="InterPro" id="IPR029000">
    <property type="entry name" value="Cyclophilin-like_dom_sf"/>
</dbReference>
<feature type="compositionally biased region" description="Basic and acidic residues" evidence="6">
    <location>
        <begin position="240"/>
        <end position="259"/>
    </location>
</feature>
<gene>
    <name evidence="8" type="ORF">WN48_06743</name>
</gene>
<reference evidence="8 9" key="1">
    <citation type="submission" date="2015-07" db="EMBL/GenBank/DDBJ databases">
        <title>The genome of Eufriesea mexicana.</title>
        <authorList>
            <person name="Pan H."/>
            <person name="Kapheim K."/>
        </authorList>
    </citation>
    <scope>NUCLEOTIDE SEQUENCE [LARGE SCALE GENOMIC DNA]</scope>
    <source>
        <strain evidence="8">0111107269</strain>
        <tissue evidence="8">Whole body</tissue>
    </source>
</reference>
<evidence type="ECO:0000259" key="7">
    <source>
        <dbReference type="PROSITE" id="PS50072"/>
    </source>
</evidence>
<evidence type="ECO:0000313" key="9">
    <source>
        <dbReference type="Proteomes" id="UP000250275"/>
    </source>
</evidence>
<dbReference type="PRINTS" id="PR00153">
    <property type="entry name" value="CSAPPISMRASE"/>
</dbReference>
<feature type="domain" description="PPIase cyclophilin-type" evidence="7">
    <location>
        <begin position="9"/>
        <end position="150"/>
    </location>
</feature>
<dbReference type="Proteomes" id="UP000250275">
    <property type="component" value="Unassembled WGS sequence"/>
</dbReference>
<proteinExistence type="inferred from homology"/>
<dbReference type="SUPFAM" id="SSF50891">
    <property type="entry name" value="Cyclophilin-like"/>
    <property type="match status" value="1"/>
</dbReference>
<dbReference type="EMBL" id="KQ764615">
    <property type="protein sequence ID" value="OAD54472.1"/>
    <property type="molecule type" value="Genomic_DNA"/>
</dbReference>
<dbReference type="Gene3D" id="2.40.100.10">
    <property type="entry name" value="Cyclophilin-like"/>
    <property type="match status" value="1"/>
</dbReference>
<dbReference type="EC" id="5.2.1.8" evidence="5"/>
<dbReference type="AlphaFoldDB" id="A0A310SJ78"/>
<dbReference type="InterPro" id="IPR002130">
    <property type="entry name" value="Cyclophilin-type_PPIase_dom"/>
</dbReference>
<dbReference type="Pfam" id="PF00160">
    <property type="entry name" value="Pro_isomerase"/>
    <property type="match status" value="1"/>
</dbReference>
<comment type="catalytic activity">
    <reaction evidence="5">
        <text>[protein]-peptidylproline (omega=180) = [protein]-peptidylproline (omega=0)</text>
        <dbReference type="Rhea" id="RHEA:16237"/>
        <dbReference type="Rhea" id="RHEA-COMP:10747"/>
        <dbReference type="Rhea" id="RHEA-COMP:10748"/>
        <dbReference type="ChEBI" id="CHEBI:83833"/>
        <dbReference type="ChEBI" id="CHEBI:83834"/>
        <dbReference type="EC" id="5.2.1.8"/>
    </reaction>
</comment>
<keyword evidence="9" id="KW-1185">Reference proteome</keyword>
<comment type="function">
    <text evidence="5">PPIases accelerate the folding of proteins. It catalyzes the cis-trans isomerization of proline imidic peptide bonds in oligopeptides.</text>
</comment>
<name>A0A310SJ78_9HYME</name>
<evidence type="ECO:0000256" key="6">
    <source>
        <dbReference type="SAM" id="MobiDB-lite"/>
    </source>
</evidence>
<keyword evidence="3" id="KW-0539">Nucleus</keyword>
<dbReference type="PANTHER" id="PTHR45625">
    <property type="entry name" value="PEPTIDYL-PROLYL CIS-TRANS ISOMERASE-RELATED"/>
    <property type="match status" value="1"/>
</dbReference>
<keyword evidence="5" id="KW-0697">Rotamase</keyword>
<accession>A0A310SJ78</accession>
<dbReference type="InterPro" id="IPR044666">
    <property type="entry name" value="Cyclophilin_A-like"/>
</dbReference>
<evidence type="ECO:0000256" key="1">
    <source>
        <dbReference type="ARBA" id="ARBA00004123"/>
    </source>
</evidence>
<evidence type="ECO:0000256" key="5">
    <source>
        <dbReference type="RuleBase" id="RU363019"/>
    </source>
</evidence>
<protein>
    <recommendedName>
        <fullName evidence="5">Peptidyl-prolyl cis-trans isomerase</fullName>
        <shortName evidence="5">PPIase</shortName>
        <ecNumber evidence="5">5.2.1.8</ecNumber>
    </recommendedName>
</protein>
<sequence length="274" mass="31370">MPLTQPLGTISNIYVYLKVNDHRQCVKFQNDGAEDDTVFHRIIKGFITQGGEPTGTGEGDKIYGKPFKDEFHTRLRSSGQDLIAMANAGEDENGSQIFFTLNSTPVLQNKHKIFGKITEETIYNMLKLEEALVDENDRPLYPPKLLRTIILNNSFSNIIPRIIVQEKFSLDSIILYNEKFCYRDFNPLSFGKEAEEDEEESLILNKKFSGKGKSAHEHLTDPKLSSQPAVESLGFANKKRKEDHNSDWKSDDEVETEKEVDYKERERVSLLFTL</sequence>
<comment type="similarity">
    <text evidence="2 5">Belongs to the cyclophilin-type PPIase family.</text>
</comment>
<keyword evidence="5 8" id="KW-0413">Isomerase</keyword>
<evidence type="ECO:0000256" key="3">
    <source>
        <dbReference type="ARBA" id="ARBA00023242"/>
    </source>
</evidence>
<dbReference type="PROSITE" id="PS50072">
    <property type="entry name" value="CSA_PPIASE_2"/>
    <property type="match status" value="1"/>
</dbReference>
<comment type="subunit">
    <text evidence="4">Part of the activated spliceosome B/catalytic step 1 spliceosome, one of the forms of the spliceosome which has a well-formed active site but still cannot catalyze the branching reaction and is composed at least of 52 proteins, the U2, U5 and U6 snRNAs and the pre-mRNA. Recruited during early steps of activated spliceosome B maturation, it is probably one of the first proteins released from this complex as he matures to the spliceosome C complex. Component of the minor spliceosome, which splices U12-type introns.</text>
</comment>
<organism evidence="8 9">
    <name type="scientific">Eufriesea mexicana</name>
    <dbReference type="NCBI Taxonomy" id="516756"/>
    <lineage>
        <taxon>Eukaryota</taxon>
        <taxon>Metazoa</taxon>
        <taxon>Ecdysozoa</taxon>
        <taxon>Arthropoda</taxon>
        <taxon>Hexapoda</taxon>
        <taxon>Insecta</taxon>
        <taxon>Pterygota</taxon>
        <taxon>Neoptera</taxon>
        <taxon>Endopterygota</taxon>
        <taxon>Hymenoptera</taxon>
        <taxon>Apocrita</taxon>
        <taxon>Aculeata</taxon>
        <taxon>Apoidea</taxon>
        <taxon>Anthophila</taxon>
        <taxon>Apidae</taxon>
        <taxon>Eufriesea</taxon>
    </lineage>
</organism>
<dbReference type="GO" id="GO:0071013">
    <property type="term" value="C:catalytic step 2 spliceosome"/>
    <property type="evidence" value="ECO:0007669"/>
    <property type="project" value="TreeGrafter"/>
</dbReference>
<evidence type="ECO:0000313" key="8">
    <source>
        <dbReference type="EMBL" id="OAD54472.1"/>
    </source>
</evidence>
<evidence type="ECO:0000256" key="4">
    <source>
        <dbReference type="ARBA" id="ARBA00046368"/>
    </source>
</evidence>
<feature type="region of interest" description="Disordered" evidence="6">
    <location>
        <begin position="235"/>
        <end position="259"/>
    </location>
</feature>